<dbReference type="AlphaFoldDB" id="T1KX24"/>
<reference evidence="2" key="1">
    <citation type="submission" date="2011-08" db="EMBL/GenBank/DDBJ databases">
        <authorList>
            <person name="Rombauts S."/>
        </authorList>
    </citation>
    <scope>NUCLEOTIDE SEQUENCE</scope>
    <source>
        <strain evidence="2">London</strain>
    </source>
</reference>
<dbReference type="EnsemblMetazoa" id="tetur25g00870.1">
    <property type="protein sequence ID" value="tetur25g00870.1"/>
    <property type="gene ID" value="tetur25g00870"/>
</dbReference>
<sequence>MNENNSNTSDKITIKVRLSDEDYHDISIDWSDESFDFKKQLFHQLSAYTGIPIIHQACIDVDNVNLHRCEGLMNAEFKNGDVHEYYGWKFDTKEDAMNALQDGDCFLLHTELKSGVYHPGIYCTYKLVHWDLVSETGCNFHYCHYLGSRPIIERFTELVNSDSLQKAMDEAGLTMEERNRTLINLNIKHFTELKCSAKNLIYPGSGWRIHSDYLRYRG</sequence>
<protein>
    <submittedName>
        <fullName evidence="1">Uncharacterized protein</fullName>
    </submittedName>
</protein>
<evidence type="ECO:0000313" key="1">
    <source>
        <dbReference type="EnsemblMetazoa" id="tetur25g00870.1"/>
    </source>
</evidence>
<reference evidence="1" key="2">
    <citation type="submission" date="2015-06" db="UniProtKB">
        <authorList>
            <consortium name="EnsemblMetazoa"/>
        </authorList>
    </citation>
    <scope>IDENTIFICATION</scope>
</reference>
<gene>
    <name evidence="1" type="primary">107368054</name>
</gene>
<dbReference type="Proteomes" id="UP000015104">
    <property type="component" value="Unassembled WGS sequence"/>
</dbReference>
<evidence type="ECO:0000313" key="2">
    <source>
        <dbReference type="Proteomes" id="UP000015104"/>
    </source>
</evidence>
<name>T1KX24_TETUR</name>
<accession>T1KX24</accession>
<dbReference type="HOGENOM" id="CLU_071407_2_0_1"/>
<keyword evidence="2" id="KW-1185">Reference proteome</keyword>
<dbReference type="EMBL" id="CAEY01000676">
    <property type="status" value="NOT_ANNOTATED_CDS"/>
    <property type="molecule type" value="Genomic_DNA"/>
</dbReference>
<proteinExistence type="predicted"/>
<organism evidence="1 2">
    <name type="scientific">Tetranychus urticae</name>
    <name type="common">Two-spotted spider mite</name>
    <dbReference type="NCBI Taxonomy" id="32264"/>
    <lineage>
        <taxon>Eukaryota</taxon>
        <taxon>Metazoa</taxon>
        <taxon>Ecdysozoa</taxon>
        <taxon>Arthropoda</taxon>
        <taxon>Chelicerata</taxon>
        <taxon>Arachnida</taxon>
        <taxon>Acari</taxon>
        <taxon>Acariformes</taxon>
        <taxon>Trombidiformes</taxon>
        <taxon>Prostigmata</taxon>
        <taxon>Eleutherengona</taxon>
        <taxon>Raphignathae</taxon>
        <taxon>Tetranychoidea</taxon>
        <taxon>Tetranychidae</taxon>
        <taxon>Tetranychus</taxon>
    </lineage>
</organism>